<dbReference type="Proteomes" id="UP000618952">
    <property type="component" value="Unassembled WGS sequence"/>
</dbReference>
<evidence type="ECO:0000259" key="1">
    <source>
        <dbReference type="Pfam" id="PF07883"/>
    </source>
</evidence>
<dbReference type="EMBL" id="JACLHY010000022">
    <property type="protein sequence ID" value="MBC8769764.1"/>
    <property type="molecule type" value="Genomic_DNA"/>
</dbReference>
<evidence type="ECO:0000313" key="3">
    <source>
        <dbReference type="Proteomes" id="UP000618952"/>
    </source>
</evidence>
<dbReference type="InterPro" id="IPR011051">
    <property type="entry name" value="RmlC_Cupin_sf"/>
</dbReference>
<reference evidence="2 3" key="1">
    <citation type="submission" date="2020-08" db="EMBL/GenBank/DDBJ databases">
        <title>Arenibacter gaetbuli sp. nov., isolated from a sand dune.</title>
        <authorList>
            <person name="Park S."/>
            <person name="Yoon J.-H."/>
        </authorList>
    </citation>
    <scope>NUCLEOTIDE SEQUENCE [LARGE SCALE GENOMIC DNA]</scope>
    <source>
        <strain evidence="2 3">BSSL-BM3</strain>
    </source>
</reference>
<dbReference type="InterPro" id="IPR013096">
    <property type="entry name" value="Cupin_2"/>
</dbReference>
<sequence>MEVLNRPELTHLQVGENLKILQIKALAGMGMPKHHSTKEAVIVVQKGKAILNTKDTEYLLEKGSSMLVPAGLEHSLTILEEFEAVAIMAKDCNINFNN</sequence>
<feature type="domain" description="Cupin type-2" evidence="1">
    <location>
        <begin position="32"/>
        <end position="87"/>
    </location>
</feature>
<keyword evidence="3" id="KW-1185">Reference proteome</keyword>
<dbReference type="SUPFAM" id="SSF51182">
    <property type="entry name" value="RmlC-like cupins"/>
    <property type="match status" value="1"/>
</dbReference>
<evidence type="ECO:0000313" key="2">
    <source>
        <dbReference type="EMBL" id="MBC8769764.1"/>
    </source>
</evidence>
<dbReference type="RefSeq" id="WP_187587050.1">
    <property type="nucleotide sequence ID" value="NZ_JACLHY010000022.1"/>
</dbReference>
<name>A0ABR7QRD9_9FLAO</name>
<accession>A0ABR7QRD9</accession>
<dbReference type="InterPro" id="IPR014710">
    <property type="entry name" value="RmlC-like_jellyroll"/>
</dbReference>
<protein>
    <submittedName>
        <fullName evidence="2">Cupin domain-containing protein</fullName>
    </submittedName>
</protein>
<gene>
    <name evidence="2" type="ORF">H4O18_17325</name>
</gene>
<dbReference type="Gene3D" id="2.60.120.10">
    <property type="entry name" value="Jelly Rolls"/>
    <property type="match status" value="1"/>
</dbReference>
<dbReference type="Pfam" id="PF07883">
    <property type="entry name" value="Cupin_2"/>
    <property type="match status" value="1"/>
</dbReference>
<comment type="caution">
    <text evidence="2">The sequence shown here is derived from an EMBL/GenBank/DDBJ whole genome shotgun (WGS) entry which is preliminary data.</text>
</comment>
<organism evidence="2 3">
    <name type="scientific">Arenibacter arenosicollis</name>
    <dbReference type="NCBI Taxonomy" id="2762274"/>
    <lineage>
        <taxon>Bacteria</taxon>
        <taxon>Pseudomonadati</taxon>
        <taxon>Bacteroidota</taxon>
        <taxon>Flavobacteriia</taxon>
        <taxon>Flavobacteriales</taxon>
        <taxon>Flavobacteriaceae</taxon>
        <taxon>Arenibacter</taxon>
    </lineage>
</organism>
<proteinExistence type="predicted"/>